<dbReference type="FunFam" id="2.40.10.10:FF:000039">
    <property type="entry name" value="Brain-specific serine protease 4"/>
    <property type="match status" value="1"/>
</dbReference>
<evidence type="ECO:0000256" key="1">
    <source>
        <dbReference type="ARBA" id="ARBA00009228"/>
    </source>
</evidence>
<dbReference type="GO" id="GO:0035821">
    <property type="term" value="P:modulation of process of another organism"/>
    <property type="evidence" value="ECO:0007669"/>
    <property type="project" value="UniProtKB-ARBA"/>
</dbReference>
<dbReference type="Proteomes" id="UP000694392">
    <property type="component" value="Unplaced"/>
</dbReference>
<dbReference type="PROSITE" id="PS00135">
    <property type="entry name" value="TRYPSIN_SER"/>
    <property type="match status" value="1"/>
</dbReference>
<evidence type="ECO:0000313" key="6">
    <source>
        <dbReference type="Proteomes" id="UP000694392"/>
    </source>
</evidence>
<feature type="domain" description="Peptidase S1" evidence="4">
    <location>
        <begin position="1"/>
        <end position="239"/>
    </location>
</feature>
<dbReference type="CDD" id="cd00190">
    <property type="entry name" value="Tryp_SPc"/>
    <property type="match status" value="1"/>
</dbReference>
<keyword evidence="3" id="KW-0378">Hydrolase</keyword>
<dbReference type="Gene3D" id="2.40.10.10">
    <property type="entry name" value="Trypsin-like serine proteases"/>
    <property type="match status" value="2"/>
</dbReference>
<dbReference type="InterPro" id="IPR009003">
    <property type="entry name" value="Peptidase_S1_PA"/>
</dbReference>
<keyword evidence="6" id="KW-1185">Reference proteome</keyword>
<dbReference type="InterPro" id="IPR001254">
    <property type="entry name" value="Trypsin_dom"/>
</dbReference>
<dbReference type="PRINTS" id="PR00722">
    <property type="entry name" value="CHYMOTRYPSIN"/>
</dbReference>
<dbReference type="AlphaFoldDB" id="A0A8D0GRM6"/>
<evidence type="ECO:0000256" key="3">
    <source>
        <dbReference type="RuleBase" id="RU363034"/>
    </source>
</evidence>
<organism evidence="5 6">
    <name type="scientific">Sphenodon punctatus</name>
    <name type="common">Tuatara</name>
    <name type="synonym">Hatteria punctata</name>
    <dbReference type="NCBI Taxonomy" id="8508"/>
    <lineage>
        <taxon>Eukaryota</taxon>
        <taxon>Metazoa</taxon>
        <taxon>Chordata</taxon>
        <taxon>Craniata</taxon>
        <taxon>Vertebrata</taxon>
        <taxon>Euteleostomi</taxon>
        <taxon>Lepidosauria</taxon>
        <taxon>Sphenodontia</taxon>
        <taxon>Sphenodontidae</taxon>
        <taxon>Sphenodon</taxon>
    </lineage>
</organism>
<evidence type="ECO:0000259" key="4">
    <source>
        <dbReference type="PROSITE" id="PS50240"/>
    </source>
</evidence>
<dbReference type="GO" id="GO:0006508">
    <property type="term" value="P:proteolysis"/>
    <property type="evidence" value="ECO:0007669"/>
    <property type="project" value="UniProtKB-KW"/>
</dbReference>
<reference evidence="5" key="1">
    <citation type="submission" date="2025-08" db="UniProtKB">
        <authorList>
            <consortium name="Ensembl"/>
        </authorList>
    </citation>
    <scope>IDENTIFICATION</scope>
</reference>
<dbReference type="InterPro" id="IPR043504">
    <property type="entry name" value="Peptidase_S1_PA_chymotrypsin"/>
</dbReference>
<name>A0A8D0GRM6_SPHPU</name>
<comment type="similarity">
    <text evidence="1">Belongs to the peptidase S1 family. Snake venom subfamily.</text>
</comment>
<proteinExistence type="inferred from homology"/>
<dbReference type="PANTHER" id="PTHR24253">
    <property type="entry name" value="TRANSMEMBRANE PROTEASE SERINE"/>
    <property type="match status" value="1"/>
</dbReference>
<dbReference type="GeneTree" id="ENSGT00940000154999"/>
<evidence type="ECO:0000256" key="2">
    <source>
        <dbReference type="ARBA" id="ARBA00023157"/>
    </source>
</evidence>
<dbReference type="SUPFAM" id="SSF50494">
    <property type="entry name" value="Trypsin-like serine proteases"/>
    <property type="match status" value="1"/>
</dbReference>
<dbReference type="GO" id="GO:0004252">
    <property type="term" value="F:serine-type endopeptidase activity"/>
    <property type="evidence" value="ECO:0007669"/>
    <property type="project" value="InterPro"/>
</dbReference>
<keyword evidence="3" id="KW-0720">Serine protease</keyword>
<reference evidence="5" key="2">
    <citation type="submission" date="2025-09" db="UniProtKB">
        <authorList>
            <consortium name="Ensembl"/>
        </authorList>
    </citation>
    <scope>IDENTIFICATION</scope>
</reference>
<dbReference type="InterPro" id="IPR033116">
    <property type="entry name" value="TRYPSIN_SER"/>
</dbReference>
<keyword evidence="2" id="KW-1015">Disulfide bond</keyword>
<sequence length="279" mass="29600">DSAEGAWPWQVSIRYYGSHVCGGSLLTNQWVVSAAHCFPGGPVSLPDISVSLGEYKLQHHSPHAITSSISQIIRNHLYKEPGSSGDIALVKLGHPITFTPYILPVCVPDSSTQFPSGSACWVTGWGDVRSDVLLPAPKTLQQVEMTLIDAPTCNNSYSVSIPGSPGSWPIKDDMICAGDEQGSKDSCQGDSGGPLVFFQDGSWFLVGIVSWGIGCAVPSRPGVYTRVTAYSDWIHDSVGGMDFGVVNITLRSNSPSSCMSSSPVPILMGALLVVSLASW</sequence>
<dbReference type="PROSITE" id="PS50240">
    <property type="entry name" value="TRYPSIN_DOM"/>
    <property type="match status" value="1"/>
</dbReference>
<dbReference type="Ensembl" id="ENSSPUT00000013660.1">
    <property type="protein sequence ID" value="ENSSPUP00000012805.1"/>
    <property type="gene ID" value="ENSSPUG00000009859.1"/>
</dbReference>
<evidence type="ECO:0000313" key="5">
    <source>
        <dbReference type="Ensembl" id="ENSSPUP00000012805.1"/>
    </source>
</evidence>
<dbReference type="SMART" id="SM00020">
    <property type="entry name" value="Tryp_SPc"/>
    <property type="match status" value="1"/>
</dbReference>
<dbReference type="InterPro" id="IPR018114">
    <property type="entry name" value="TRYPSIN_HIS"/>
</dbReference>
<dbReference type="Pfam" id="PF00089">
    <property type="entry name" value="Trypsin"/>
    <property type="match status" value="1"/>
</dbReference>
<accession>A0A8D0GRM6</accession>
<protein>
    <recommendedName>
        <fullName evidence="4">Peptidase S1 domain-containing protein</fullName>
    </recommendedName>
</protein>
<dbReference type="PANTHER" id="PTHR24253:SF153">
    <property type="entry name" value="SERINE PROTEASE HEPSIN"/>
    <property type="match status" value="1"/>
</dbReference>
<dbReference type="PROSITE" id="PS00134">
    <property type="entry name" value="TRYPSIN_HIS"/>
    <property type="match status" value="1"/>
</dbReference>
<keyword evidence="3" id="KW-0645">Protease</keyword>
<dbReference type="InterPro" id="IPR001314">
    <property type="entry name" value="Peptidase_S1A"/>
</dbReference>
<dbReference type="GO" id="GO:0005576">
    <property type="term" value="C:extracellular region"/>
    <property type="evidence" value="ECO:0007669"/>
    <property type="project" value="UniProtKB-ARBA"/>
</dbReference>